<dbReference type="Proteomes" id="UP001216253">
    <property type="component" value="Unassembled WGS sequence"/>
</dbReference>
<organism evidence="3 4">
    <name type="scientific">Novosphingobium album</name>
    <name type="common">ex Liu et al. 2023</name>
    <dbReference type="NCBI Taxonomy" id="3031130"/>
    <lineage>
        <taxon>Bacteria</taxon>
        <taxon>Pseudomonadati</taxon>
        <taxon>Pseudomonadota</taxon>
        <taxon>Alphaproteobacteria</taxon>
        <taxon>Sphingomonadales</taxon>
        <taxon>Sphingomonadaceae</taxon>
        <taxon>Novosphingobium</taxon>
    </lineage>
</organism>
<keyword evidence="4" id="KW-1185">Reference proteome</keyword>
<protein>
    <submittedName>
        <fullName evidence="3">Preprotein translocase subunit YajC</fullName>
    </submittedName>
</protein>
<evidence type="ECO:0000313" key="4">
    <source>
        <dbReference type="Proteomes" id="UP001216253"/>
    </source>
</evidence>
<proteinExistence type="predicted"/>
<evidence type="ECO:0000313" key="3">
    <source>
        <dbReference type="EMBL" id="MDE8653537.1"/>
    </source>
</evidence>
<evidence type="ECO:0000256" key="1">
    <source>
        <dbReference type="SAM" id="MobiDB-lite"/>
    </source>
</evidence>
<keyword evidence="2" id="KW-0732">Signal</keyword>
<name>A0ABT5WUJ2_9SPHN</name>
<feature type="chain" id="PRO_5046076129" evidence="2">
    <location>
        <begin position="29"/>
        <end position="582"/>
    </location>
</feature>
<reference evidence="3 4" key="1">
    <citation type="submission" date="2023-03" db="EMBL/GenBank/DDBJ databases">
        <title>NovoSphingobium album sp. nov. isolated from polycyclic aromatic hydrocarbons- and heavy-metal polluted soil.</title>
        <authorList>
            <person name="Liu Z."/>
            <person name="Wang K."/>
        </authorList>
    </citation>
    <scope>NUCLEOTIDE SEQUENCE [LARGE SCALE GENOMIC DNA]</scope>
    <source>
        <strain evidence="3 4">H3SJ31-1</strain>
    </source>
</reference>
<feature type="signal peptide" evidence="2">
    <location>
        <begin position="1"/>
        <end position="28"/>
    </location>
</feature>
<gene>
    <name evidence="3" type="ORF">PYV00_17700</name>
</gene>
<dbReference type="RefSeq" id="WP_275229618.1">
    <property type="nucleotide sequence ID" value="NZ_JARESE010000062.1"/>
</dbReference>
<accession>A0ABT5WUJ2</accession>
<evidence type="ECO:0000256" key="2">
    <source>
        <dbReference type="SAM" id="SignalP"/>
    </source>
</evidence>
<comment type="caution">
    <text evidence="3">The sequence shown here is derived from an EMBL/GenBank/DDBJ whole genome shotgun (WGS) entry which is preliminary data.</text>
</comment>
<sequence>MTTMSRNPGRFLALAALAACALPSFASAQSIGYGDLGGSGASGSPDGDEADAATPREAGRSAHGPRSRRGAKAVEIVPYIEAAQVVDAELSPGDEVLTYSRLAAGVDAGVSGQHNAAAVSLRYERRFGWGKKAEDSDFLSGVARGYTTITPGVTIEAGGLATRSSVEQVNSALASALGDNDAVTQVYSVYAGPSLATRAGDVTIGANYRFGYTRVEQPDAYVPTPGAPANDIFDHSTVHVADVEAGVAPGTVLPVGLGAAGSFYQEDISNLDQRVRDMQARAIVTVPLSRTVQATGALGYEDVEISSRDAVRDATGAPVIGKDGRYKTDKSAPRVLAYDTDGLIWDVGVMWRPSPRTSLTAHVGRRYGSTSYTGTLTYMPTRRSTLSLAVYDNIAGFGGQVNRAIGDLPTDFDAVRDPLSGDLRGCVASLQGNNCLSGALGSVRSATFRARGVVASYAVDLGRITTGVGAGYDRRKFIAAPGTILASANGTIDENYWLAAYLNGEIDQHSGFSTNLYANWLKSGDVLFGDTSSLGATAAYYRTLTDHLHATAAVGIDGTTYDDGLIDDLWTASALVGLRYSF</sequence>
<dbReference type="EMBL" id="JARESE010000062">
    <property type="protein sequence ID" value="MDE8653537.1"/>
    <property type="molecule type" value="Genomic_DNA"/>
</dbReference>
<feature type="region of interest" description="Disordered" evidence="1">
    <location>
        <begin position="38"/>
        <end position="69"/>
    </location>
</feature>
<dbReference type="SUPFAM" id="SSF56935">
    <property type="entry name" value="Porins"/>
    <property type="match status" value="1"/>
</dbReference>